<organism evidence="2 3">
    <name type="scientific">Spiroplasma phoeniceum P40</name>
    <dbReference type="NCBI Taxonomy" id="1276259"/>
    <lineage>
        <taxon>Bacteria</taxon>
        <taxon>Bacillati</taxon>
        <taxon>Mycoplasmatota</taxon>
        <taxon>Mollicutes</taxon>
        <taxon>Entomoplasmatales</taxon>
        <taxon>Spiroplasmataceae</taxon>
        <taxon>Spiroplasma</taxon>
    </lineage>
</organism>
<feature type="transmembrane region" description="Helical" evidence="1">
    <location>
        <begin position="20"/>
        <end position="38"/>
    </location>
</feature>
<name>A0A345DMT8_9MOLU</name>
<dbReference type="RefSeq" id="WP_114564436.1">
    <property type="nucleotide sequence ID" value="NZ_CP031088.1"/>
</dbReference>
<dbReference type="EMBL" id="CP031088">
    <property type="protein sequence ID" value="AXF95526.1"/>
    <property type="molecule type" value="Genomic_DNA"/>
</dbReference>
<keyword evidence="3" id="KW-1185">Reference proteome</keyword>
<dbReference type="Proteomes" id="UP000253689">
    <property type="component" value="Chromosome"/>
</dbReference>
<dbReference type="AlphaFoldDB" id="A0A345DMT8"/>
<keyword evidence="1" id="KW-1133">Transmembrane helix</keyword>
<evidence type="ECO:0000313" key="3">
    <source>
        <dbReference type="Proteomes" id="UP000253689"/>
    </source>
</evidence>
<keyword evidence="1" id="KW-0472">Membrane</keyword>
<feature type="transmembrane region" description="Helical" evidence="1">
    <location>
        <begin position="50"/>
        <end position="70"/>
    </location>
</feature>
<sequence length="71" mass="8618">MDVSLDTYAQWEYLNIMLEILQEVFVFPLFFFIGKIKNNKIDDLNKIRQIYLFVFLIYLGIIFLFSFLLII</sequence>
<evidence type="ECO:0000313" key="2">
    <source>
        <dbReference type="EMBL" id="AXF95526.1"/>
    </source>
</evidence>
<evidence type="ECO:0000256" key="1">
    <source>
        <dbReference type="SAM" id="Phobius"/>
    </source>
</evidence>
<gene>
    <name evidence="2" type="ORF">SDAV_00532</name>
</gene>
<keyword evidence="1" id="KW-0812">Transmembrane</keyword>
<protein>
    <submittedName>
        <fullName evidence="2">Uncharacterized protein</fullName>
    </submittedName>
</protein>
<dbReference type="KEGG" id="sphh:SDAV_00532"/>
<reference evidence="3" key="1">
    <citation type="submission" date="2018-07" db="EMBL/GenBank/DDBJ databases">
        <title>Complete Genome Sequence of Spiroplasma phoeniceum.</title>
        <authorList>
            <person name="Davis R.E."/>
            <person name="Shao J.Y."/>
            <person name="Zhao Y."/>
            <person name="Silver A."/>
            <person name="Stump z."/>
            <person name="Gasparich G."/>
        </authorList>
    </citation>
    <scope>NUCLEOTIDE SEQUENCE [LARGE SCALE GENOMIC DNA]</scope>
    <source>
        <strain evidence="3">P40</strain>
    </source>
</reference>
<accession>A0A345DMT8</accession>
<proteinExistence type="predicted"/>